<evidence type="ECO:0000256" key="6">
    <source>
        <dbReference type="ARBA" id="ARBA00022642"/>
    </source>
</evidence>
<dbReference type="GO" id="GO:0034213">
    <property type="term" value="P:quinolinate catabolic process"/>
    <property type="evidence" value="ECO:0007669"/>
    <property type="project" value="TreeGrafter"/>
</dbReference>
<keyword evidence="7 14" id="KW-0328">Glycosyltransferase</keyword>
<dbReference type="PANTHER" id="PTHR32179">
    <property type="entry name" value="NICOTINATE-NUCLEOTIDE PYROPHOSPHORYLASE [CARBOXYLATING]"/>
    <property type="match status" value="1"/>
</dbReference>
<comment type="subunit">
    <text evidence="4">Hexamer formed by 3 homodimers.</text>
</comment>
<dbReference type="InterPro" id="IPR037128">
    <property type="entry name" value="Quinolinate_PRibosylTase_N_sf"/>
</dbReference>
<dbReference type="Gene3D" id="3.20.20.70">
    <property type="entry name" value="Aldolase class I"/>
    <property type="match status" value="1"/>
</dbReference>
<evidence type="ECO:0000256" key="7">
    <source>
        <dbReference type="ARBA" id="ARBA00022676"/>
    </source>
</evidence>
<keyword evidence="8 14" id="KW-0808">Transferase</keyword>
<dbReference type="InterPro" id="IPR004393">
    <property type="entry name" value="NadC"/>
</dbReference>
<dbReference type="GO" id="GO:0009435">
    <property type="term" value="P:NAD+ biosynthetic process"/>
    <property type="evidence" value="ECO:0007669"/>
    <property type="project" value="UniProtKB-UniPathway"/>
</dbReference>
<evidence type="ECO:0000256" key="9">
    <source>
        <dbReference type="ARBA" id="ARBA00033102"/>
    </source>
</evidence>
<dbReference type="InterPro" id="IPR036068">
    <property type="entry name" value="Nicotinate_pribotase-like_C"/>
</dbReference>
<name>A0A3B0WKE8_9ZZZZ</name>
<feature type="domain" description="Quinolinate phosphoribosyl transferase C-terminal" evidence="12">
    <location>
        <begin position="114"/>
        <end position="277"/>
    </location>
</feature>
<evidence type="ECO:0000259" key="13">
    <source>
        <dbReference type="Pfam" id="PF02749"/>
    </source>
</evidence>
<feature type="domain" description="Quinolinate phosphoribosyl transferase N-terminal" evidence="13">
    <location>
        <begin position="28"/>
        <end position="111"/>
    </location>
</feature>
<dbReference type="SUPFAM" id="SSF51690">
    <property type="entry name" value="Nicotinate/Quinolinate PRTase C-terminal domain-like"/>
    <property type="match status" value="1"/>
</dbReference>
<reference evidence="14" key="1">
    <citation type="submission" date="2018-06" db="EMBL/GenBank/DDBJ databases">
        <authorList>
            <person name="Zhirakovskaya E."/>
        </authorList>
    </citation>
    <scope>NUCLEOTIDE SEQUENCE</scope>
</reference>
<comment type="catalytic activity">
    <reaction evidence="10">
        <text>nicotinate beta-D-ribonucleotide + CO2 + diphosphate = quinolinate + 5-phospho-alpha-D-ribose 1-diphosphate + 2 H(+)</text>
        <dbReference type="Rhea" id="RHEA:12733"/>
        <dbReference type="ChEBI" id="CHEBI:15378"/>
        <dbReference type="ChEBI" id="CHEBI:16526"/>
        <dbReference type="ChEBI" id="CHEBI:29959"/>
        <dbReference type="ChEBI" id="CHEBI:33019"/>
        <dbReference type="ChEBI" id="CHEBI:57502"/>
        <dbReference type="ChEBI" id="CHEBI:58017"/>
        <dbReference type="EC" id="2.4.2.19"/>
    </reaction>
</comment>
<dbReference type="AlphaFoldDB" id="A0A3B0WKE8"/>
<evidence type="ECO:0000256" key="2">
    <source>
        <dbReference type="ARBA" id="ARBA00004893"/>
    </source>
</evidence>
<evidence type="ECO:0000256" key="1">
    <source>
        <dbReference type="ARBA" id="ARBA00003237"/>
    </source>
</evidence>
<evidence type="ECO:0000256" key="5">
    <source>
        <dbReference type="ARBA" id="ARBA00011944"/>
    </source>
</evidence>
<evidence type="ECO:0000256" key="11">
    <source>
        <dbReference type="ARBA" id="ARBA00069173"/>
    </source>
</evidence>
<dbReference type="FunFam" id="3.20.20.70:FF:000030">
    <property type="entry name" value="Nicotinate-nucleotide pyrophosphorylase, carboxylating"/>
    <property type="match status" value="1"/>
</dbReference>
<evidence type="ECO:0000256" key="4">
    <source>
        <dbReference type="ARBA" id="ARBA00011218"/>
    </source>
</evidence>
<dbReference type="CDD" id="cd01572">
    <property type="entry name" value="QPRTase"/>
    <property type="match status" value="1"/>
</dbReference>
<comment type="function">
    <text evidence="1">Involved in the catabolism of quinolinic acid (QA).</text>
</comment>
<evidence type="ECO:0000256" key="8">
    <source>
        <dbReference type="ARBA" id="ARBA00022679"/>
    </source>
</evidence>
<organism evidence="14">
    <name type="scientific">hydrothermal vent metagenome</name>
    <dbReference type="NCBI Taxonomy" id="652676"/>
    <lineage>
        <taxon>unclassified sequences</taxon>
        <taxon>metagenomes</taxon>
        <taxon>ecological metagenomes</taxon>
    </lineage>
</organism>
<dbReference type="EC" id="2.4.2.19" evidence="5"/>
<dbReference type="UniPathway" id="UPA00253">
    <property type="reaction ID" value="UER00331"/>
</dbReference>
<dbReference type="GO" id="GO:0004514">
    <property type="term" value="F:nicotinate-nucleotide diphosphorylase (carboxylating) activity"/>
    <property type="evidence" value="ECO:0007669"/>
    <property type="project" value="UniProtKB-EC"/>
</dbReference>
<dbReference type="Pfam" id="PF01729">
    <property type="entry name" value="QRPTase_C"/>
    <property type="match status" value="1"/>
</dbReference>
<evidence type="ECO:0000256" key="3">
    <source>
        <dbReference type="ARBA" id="ARBA00009400"/>
    </source>
</evidence>
<evidence type="ECO:0000313" key="14">
    <source>
        <dbReference type="EMBL" id="VAW51047.1"/>
    </source>
</evidence>
<dbReference type="NCBIfam" id="TIGR00078">
    <property type="entry name" value="nadC"/>
    <property type="match status" value="1"/>
</dbReference>
<dbReference type="PANTHER" id="PTHR32179:SF3">
    <property type="entry name" value="NICOTINATE-NUCLEOTIDE PYROPHOSPHORYLASE [CARBOXYLATING]"/>
    <property type="match status" value="1"/>
</dbReference>
<dbReference type="GO" id="GO:0005737">
    <property type="term" value="C:cytoplasm"/>
    <property type="evidence" value="ECO:0007669"/>
    <property type="project" value="TreeGrafter"/>
</dbReference>
<keyword evidence="6" id="KW-0662">Pyridine nucleotide biosynthesis</keyword>
<evidence type="ECO:0000259" key="12">
    <source>
        <dbReference type="Pfam" id="PF01729"/>
    </source>
</evidence>
<evidence type="ECO:0000256" key="10">
    <source>
        <dbReference type="ARBA" id="ARBA00047445"/>
    </source>
</evidence>
<comment type="similarity">
    <text evidence="3">Belongs to the NadC/ModD family.</text>
</comment>
<dbReference type="SUPFAM" id="SSF54675">
    <property type="entry name" value="Nicotinate/Quinolinate PRTase N-terminal domain-like"/>
    <property type="match status" value="1"/>
</dbReference>
<dbReference type="InterPro" id="IPR027277">
    <property type="entry name" value="NadC/ModD"/>
</dbReference>
<dbReference type="InterPro" id="IPR013785">
    <property type="entry name" value="Aldolase_TIM"/>
</dbReference>
<dbReference type="InterPro" id="IPR002638">
    <property type="entry name" value="Quinolinate_PRibosylTrfase_C"/>
</dbReference>
<dbReference type="FunFam" id="3.90.1170.20:FF:000001">
    <property type="entry name" value="Nicotinate-nucleotide diphosphorylase (Carboxylating)"/>
    <property type="match status" value="1"/>
</dbReference>
<comment type="pathway">
    <text evidence="2">Cofactor biosynthesis; NAD(+) biosynthesis; nicotinate D-ribonucleotide from quinolinate: step 1/1.</text>
</comment>
<dbReference type="Gene3D" id="3.90.1170.20">
    <property type="entry name" value="Quinolinate phosphoribosyl transferase, N-terminal domain"/>
    <property type="match status" value="1"/>
</dbReference>
<gene>
    <name evidence="14" type="ORF">MNBD_GAMMA06-130</name>
</gene>
<protein>
    <recommendedName>
        <fullName evidence="11">Probable nicotinate-nucleotide pyrophosphorylase [carboxylating]</fullName>
        <ecNumber evidence="5">2.4.2.19</ecNumber>
    </recommendedName>
    <alternativeName>
        <fullName evidence="9">Quinolinate phosphoribosyltransferase [decarboxylating]</fullName>
    </alternativeName>
</protein>
<dbReference type="PIRSF" id="PIRSF006250">
    <property type="entry name" value="NadC_ModD"/>
    <property type="match status" value="1"/>
</dbReference>
<sequence length="279" mass="30650">MSFLQVPQSIIEENVFNALKEDVGDGDISAELIPHDNISLATVISRESAVFCGLDWFEETYRQIDEDILIDWCIDDGETIEADQVICTISGSSQNIVIGERTALNFLQTLSATATISAKYAEKIADTKTKILDTRKTLPGLRMAQKYAVSCSGCENHRLGLFDAFLIKENHINACNGIHNAVNEARFHNPELNIEVEVENMDELQQALDAGADRVLLDNFNIGALQQAVKICEGKIICEASGNITLDNLHAVAKTGVDYISIGALTKNVKAIDLSMRFD</sequence>
<dbReference type="InterPro" id="IPR022412">
    <property type="entry name" value="Quinolinate_PRibosylTrfase_N"/>
</dbReference>
<dbReference type="Pfam" id="PF02749">
    <property type="entry name" value="QRPTase_N"/>
    <property type="match status" value="1"/>
</dbReference>
<proteinExistence type="inferred from homology"/>
<dbReference type="EMBL" id="UOFD01000023">
    <property type="protein sequence ID" value="VAW51047.1"/>
    <property type="molecule type" value="Genomic_DNA"/>
</dbReference>
<accession>A0A3B0WKE8</accession>